<dbReference type="KEGG" id="rer:RER_00350"/>
<name>C0ZLH5_RHOE4</name>
<accession>C0ZLH5</accession>
<sequence>MVAISWLLGIPRTDAVTTKGSTSVNGLETPTRLSRTTAALGVGALAAAITFGSAVGTASADTPVADFGSLSFSVTNGPDNTIYDINAIINLPPGTLPPGMMNPQITAPAAATQPVNDSFAGTALDFVLSFIQAAAR</sequence>
<dbReference type="HOGENOM" id="CLU_2131569_0_0_11"/>
<dbReference type="AlphaFoldDB" id="C0ZLH5"/>
<proteinExistence type="predicted"/>
<dbReference type="Proteomes" id="UP000002204">
    <property type="component" value="Chromosome"/>
</dbReference>
<organism evidence="1 2">
    <name type="scientific">Rhodococcus erythropolis (strain PR4 / NBRC 100887)</name>
    <dbReference type="NCBI Taxonomy" id="234621"/>
    <lineage>
        <taxon>Bacteria</taxon>
        <taxon>Bacillati</taxon>
        <taxon>Actinomycetota</taxon>
        <taxon>Actinomycetes</taxon>
        <taxon>Mycobacteriales</taxon>
        <taxon>Nocardiaceae</taxon>
        <taxon>Rhodococcus</taxon>
        <taxon>Rhodococcus erythropolis group</taxon>
    </lineage>
</organism>
<protein>
    <submittedName>
        <fullName evidence="1">Uncharacterized protein</fullName>
    </submittedName>
</protein>
<evidence type="ECO:0000313" key="2">
    <source>
        <dbReference type="Proteomes" id="UP000002204"/>
    </source>
</evidence>
<reference evidence="2" key="1">
    <citation type="submission" date="2005-03" db="EMBL/GenBank/DDBJ databases">
        <title>Comparison of the complete genome sequences of Rhodococcus erythropolis PR4 and Rhodococcus opacus B4.</title>
        <authorList>
            <person name="Takarada H."/>
            <person name="Sekine M."/>
            <person name="Hosoyama A."/>
            <person name="Yamada R."/>
            <person name="Fujisawa T."/>
            <person name="Omata S."/>
            <person name="Shimizu A."/>
            <person name="Tsukatani N."/>
            <person name="Tanikawa S."/>
            <person name="Fujita N."/>
            <person name="Harayama S."/>
        </authorList>
    </citation>
    <scope>NUCLEOTIDE SEQUENCE [LARGE SCALE GENOMIC DNA]</scope>
    <source>
        <strain evidence="2">PR4 / NBRC 100887</strain>
    </source>
</reference>
<reference evidence="1 2" key="2">
    <citation type="journal article" date="2006" name="Environ. Microbiol.">
        <title>Sequence analysis of three plasmids harboured in Rhodococcus erythropolis strain PR4.</title>
        <authorList>
            <person name="Sekine M."/>
            <person name="Tanikawa S."/>
            <person name="Omata S."/>
            <person name="Saito M."/>
            <person name="Fujisawa T."/>
            <person name="Tsukatani N."/>
            <person name="Tajima T."/>
            <person name="Sekigawa T."/>
            <person name="Kosugi H."/>
            <person name="Matsuo Y."/>
            <person name="Nishiko R."/>
            <person name="Imamura K."/>
            <person name="Ito M."/>
            <person name="Narita H."/>
            <person name="Tago S."/>
            <person name="Fujita N."/>
            <person name="Harayama S."/>
        </authorList>
    </citation>
    <scope>NUCLEOTIDE SEQUENCE [LARGE SCALE GENOMIC DNA]</scope>
    <source>
        <strain evidence="2">PR4 / NBRC 100887</strain>
    </source>
</reference>
<evidence type="ECO:0000313" key="1">
    <source>
        <dbReference type="EMBL" id="BAH30743.1"/>
    </source>
</evidence>
<dbReference type="EMBL" id="AP008957">
    <property type="protein sequence ID" value="BAH30743.1"/>
    <property type="molecule type" value="Genomic_DNA"/>
</dbReference>
<gene>
    <name evidence="1" type="ordered locus">RER_00350</name>
</gene>